<feature type="domain" description="C2H2-type" evidence="7">
    <location>
        <begin position="464"/>
        <end position="487"/>
    </location>
</feature>
<organism evidence="10">
    <name type="scientific">Drosophila rhopaloa</name>
    <name type="common">Fruit fly</name>
    <dbReference type="NCBI Taxonomy" id="1041015"/>
    <lineage>
        <taxon>Eukaryota</taxon>
        <taxon>Metazoa</taxon>
        <taxon>Ecdysozoa</taxon>
        <taxon>Arthropoda</taxon>
        <taxon>Hexapoda</taxon>
        <taxon>Insecta</taxon>
        <taxon>Pterygota</taxon>
        <taxon>Neoptera</taxon>
        <taxon>Endopterygota</taxon>
        <taxon>Diptera</taxon>
        <taxon>Brachycera</taxon>
        <taxon>Muscomorpha</taxon>
        <taxon>Ephydroidea</taxon>
        <taxon>Drosophilidae</taxon>
        <taxon>Drosophila</taxon>
        <taxon>Sophophora</taxon>
    </lineage>
</organism>
<gene>
    <name evidence="10" type="primary">LOC108039800</name>
    <name evidence="8" type="synonym">108039800</name>
</gene>
<evidence type="ECO:0000256" key="4">
    <source>
        <dbReference type="ARBA" id="ARBA00022833"/>
    </source>
</evidence>
<dbReference type="InterPro" id="IPR013087">
    <property type="entry name" value="Znf_C2H2_type"/>
</dbReference>
<feature type="region of interest" description="Disordered" evidence="6">
    <location>
        <begin position="533"/>
        <end position="560"/>
    </location>
</feature>
<dbReference type="InterPro" id="IPR050688">
    <property type="entry name" value="Zinc_finger/UBP_domain"/>
</dbReference>
<dbReference type="AlphaFoldDB" id="A0A6P4E776"/>
<evidence type="ECO:0000256" key="3">
    <source>
        <dbReference type="ARBA" id="ARBA00022771"/>
    </source>
</evidence>
<accession>A0A6P4E776</accession>
<protein>
    <submittedName>
        <fullName evidence="10">Oocyte zinc finger protein XlCOF6</fullName>
    </submittedName>
</protein>
<proteinExistence type="predicted"/>
<keyword evidence="1" id="KW-0479">Metal-binding</keyword>
<keyword evidence="2" id="KW-0677">Repeat</keyword>
<evidence type="ECO:0000256" key="1">
    <source>
        <dbReference type="ARBA" id="ARBA00022723"/>
    </source>
</evidence>
<dbReference type="EnsemblMetazoa" id="XM_017116885.2">
    <property type="protein sequence ID" value="XP_016972374.1"/>
    <property type="gene ID" value="LOC108039800"/>
</dbReference>
<evidence type="ECO:0000256" key="2">
    <source>
        <dbReference type="ARBA" id="ARBA00022737"/>
    </source>
</evidence>
<dbReference type="SUPFAM" id="SSF57667">
    <property type="entry name" value="beta-beta-alpha zinc fingers"/>
    <property type="match status" value="3"/>
</dbReference>
<feature type="domain" description="C2H2-type" evidence="7">
    <location>
        <begin position="358"/>
        <end position="386"/>
    </location>
</feature>
<keyword evidence="4" id="KW-0862">Zinc</keyword>
<reference evidence="9" key="1">
    <citation type="journal article" date="2021" name="Elife">
        <title>Highly contiguous assemblies of 101 drosophilid genomes.</title>
        <authorList>
            <person name="Kim B.Y."/>
            <person name="Wang J.R."/>
            <person name="Miller D.E."/>
            <person name="Barmina O."/>
            <person name="Delaney E."/>
            <person name="Thompson A."/>
            <person name="Comeault A.A."/>
            <person name="Peede D."/>
            <person name="D'Agostino E.R."/>
            <person name="Pelaez J."/>
            <person name="Aguilar J.M."/>
            <person name="Haji D."/>
            <person name="Matsunaga T."/>
            <person name="Armstrong E.E."/>
            <person name="Zych M."/>
            <person name="Ogawa Y."/>
            <person name="Stamenkovic-Radak M."/>
            <person name="Jelic M."/>
            <person name="Veselinovic M.S."/>
            <person name="Tanaskovic M."/>
            <person name="Eric P."/>
            <person name="Gao J.J."/>
            <person name="Katoh T.K."/>
            <person name="Toda M.J."/>
            <person name="Watabe H."/>
            <person name="Watada M."/>
            <person name="Davis J.S."/>
            <person name="Moyle L.C."/>
            <person name="Manoli G."/>
            <person name="Bertolini E."/>
            <person name="Kostal V."/>
            <person name="Hawley R.S."/>
            <person name="Takahashi A."/>
            <person name="Jones C.D."/>
            <person name="Price D.K."/>
            <person name="Whiteman N."/>
            <person name="Kopp A."/>
            <person name="Matute D.R."/>
            <person name="Petrov D.A."/>
        </authorList>
    </citation>
    <scope>NUCLEOTIDE SEQUENCE [LARGE SCALE GENOMIC DNA]</scope>
</reference>
<evidence type="ECO:0000256" key="5">
    <source>
        <dbReference type="PROSITE-ProRule" id="PRU00042"/>
    </source>
</evidence>
<evidence type="ECO:0000313" key="8">
    <source>
        <dbReference type="EnsemblMetazoa" id="XP_016972374.1"/>
    </source>
</evidence>
<dbReference type="Proteomes" id="UP001652680">
    <property type="component" value="Unassembled WGS sequence"/>
</dbReference>
<evidence type="ECO:0000313" key="9">
    <source>
        <dbReference type="Proteomes" id="UP001652680"/>
    </source>
</evidence>
<dbReference type="PROSITE" id="PS00028">
    <property type="entry name" value="ZINC_FINGER_C2H2_1"/>
    <property type="match status" value="4"/>
</dbReference>
<dbReference type="InterPro" id="IPR036236">
    <property type="entry name" value="Znf_C2H2_sf"/>
</dbReference>
<evidence type="ECO:0000256" key="6">
    <source>
        <dbReference type="SAM" id="MobiDB-lite"/>
    </source>
</evidence>
<sequence length="618" mass="72200">MSWPGKLLVTYENFTTDLPALQNGNKTEGCPTSCDCKCKCCRGFREKYVAFNGENDCGSEFPNEFSGEGEDVQKMMRFRSSDMLLLLQAAQLRDNFWTNQYFKADLKEDFQAISEVFKAERWKINLEKLAAIMDTVSSGYRRAISQLTGEEAQGALRPKMTALNLPGLRCACQKCEQLPWKKLRDVEDHQKKHSYSDNFHCTICYRRFYLQHSLTSHLSRKVGGKNSSSKELEENGRYKRFLENQKLREQEELELRPAKVEDIVVPVSKDLELFLKEESRSLPRKRKTSTKTKCPLCDQKYGFSFSHQLHMVKHKKDHSDPPKRFPCPFCHKSFLTHKFLRNHMRRVIMECKLRYRSFKCRRCPWRFQLCSALKAHVIRMHERRKPCLICQLSTVGRCCSSHTPKECREAIKKHREKMRLLKGPPKGGCKKQPNPVCEICGKEFTNKFFLREHMNKTHLNRRNFTCEICGAHFFSQGTMQTHRKTVHLLLQVMKCEVCDLTIKSRANYLRHCKSQRHKDELFKLGSEKCTESSKENNAESTTTNEDKPPKSKQNKVKALKKEKVKVKTPCRFQKPENVTFCEPCGNSIVGNMQRHYRSTKHKRNLAAHIRNEQIAKTI</sequence>
<dbReference type="PANTHER" id="PTHR24403">
    <property type="entry name" value="ZINC FINGER PROTEIN"/>
    <property type="match status" value="1"/>
</dbReference>
<reference evidence="10" key="2">
    <citation type="submission" date="2025-04" db="UniProtKB">
        <authorList>
            <consortium name="RefSeq"/>
        </authorList>
    </citation>
    <scope>IDENTIFICATION</scope>
</reference>
<dbReference type="GO" id="GO:0008270">
    <property type="term" value="F:zinc ion binding"/>
    <property type="evidence" value="ECO:0007669"/>
    <property type="project" value="UniProtKB-KW"/>
</dbReference>
<dbReference type="OrthoDB" id="10039931at2759"/>
<dbReference type="SMART" id="SM00355">
    <property type="entry name" value="ZnF_C2H2"/>
    <property type="match status" value="7"/>
</dbReference>
<dbReference type="Pfam" id="PF00096">
    <property type="entry name" value="zf-C2H2"/>
    <property type="match status" value="2"/>
</dbReference>
<dbReference type="GO" id="GO:0010468">
    <property type="term" value="P:regulation of gene expression"/>
    <property type="evidence" value="ECO:0007669"/>
    <property type="project" value="TreeGrafter"/>
</dbReference>
<dbReference type="GeneID" id="108039800"/>
<feature type="compositionally biased region" description="Basic residues" evidence="6">
    <location>
        <begin position="550"/>
        <end position="560"/>
    </location>
</feature>
<name>A0A6P4E776_DRORH</name>
<dbReference type="PROSITE" id="PS50157">
    <property type="entry name" value="ZINC_FINGER_C2H2_2"/>
    <property type="match status" value="3"/>
</dbReference>
<keyword evidence="9" id="KW-1185">Reference proteome</keyword>
<dbReference type="Gene3D" id="3.30.160.60">
    <property type="entry name" value="Classic Zinc Finger"/>
    <property type="match status" value="4"/>
</dbReference>
<dbReference type="RefSeq" id="XP_016972374.1">
    <property type="nucleotide sequence ID" value="XM_017116885.1"/>
</dbReference>
<evidence type="ECO:0000313" key="10">
    <source>
        <dbReference type="RefSeq" id="XP_016972374.1"/>
    </source>
</evidence>
<reference evidence="8" key="3">
    <citation type="submission" date="2025-05" db="UniProtKB">
        <authorList>
            <consortium name="EnsemblMetazoa"/>
        </authorList>
    </citation>
    <scope>IDENTIFICATION</scope>
</reference>
<evidence type="ECO:0000259" key="7">
    <source>
        <dbReference type="PROSITE" id="PS50157"/>
    </source>
</evidence>
<feature type="domain" description="C2H2-type" evidence="7">
    <location>
        <begin position="435"/>
        <end position="463"/>
    </location>
</feature>
<keyword evidence="3 5" id="KW-0863">Zinc-finger</keyword>
<dbReference type="GO" id="GO:0005634">
    <property type="term" value="C:nucleus"/>
    <property type="evidence" value="ECO:0007669"/>
    <property type="project" value="TreeGrafter"/>
</dbReference>
<dbReference type="PANTHER" id="PTHR24403:SF67">
    <property type="entry name" value="FI01116P-RELATED"/>
    <property type="match status" value="1"/>
</dbReference>